<keyword evidence="4" id="KW-1003">Cell membrane</keyword>
<dbReference type="PROSITE" id="PS50893">
    <property type="entry name" value="ABC_TRANSPORTER_2"/>
    <property type="match status" value="2"/>
</dbReference>
<dbReference type="GO" id="GO:0042626">
    <property type="term" value="F:ATPase-coupled transmembrane transporter activity"/>
    <property type="evidence" value="ECO:0007669"/>
    <property type="project" value="TreeGrafter"/>
</dbReference>
<dbReference type="FunFam" id="3.40.50.300:FF:000224">
    <property type="entry name" value="Energy-coupling factor transporter ATP-binding protein EcfA"/>
    <property type="match status" value="1"/>
</dbReference>
<dbReference type="PANTHER" id="PTHR43553">
    <property type="entry name" value="HEAVY METAL TRANSPORTER"/>
    <property type="match status" value="1"/>
</dbReference>
<reference evidence="12 13" key="1">
    <citation type="submission" date="2013-04" db="EMBL/GenBank/DDBJ databases">
        <title>The Genome Sequence of Treponema maltophilum ATCC 51939.</title>
        <authorList>
            <consortium name="The Broad Institute Genomics Platform"/>
            <person name="Earl A."/>
            <person name="Ward D."/>
            <person name="Feldgarden M."/>
            <person name="Gevers D."/>
            <person name="Leonetti C."/>
            <person name="Blanton J.M."/>
            <person name="Dewhirst F.E."/>
            <person name="Izard J."/>
            <person name="Walker B."/>
            <person name="Young S."/>
            <person name="Zeng Q."/>
            <person name="Gargeya S."/>
            <person name="Fitzgerald M."/>
            <person name="Haas B."/>
            <person name="Abouelleil A."/>
            <person name="Allen A.W."/>
            <person name="Alvarado L."/>
            <person name="Arachchi H.M."/>
            <person name="Berlin A.M."/>
            <person name="Chapman S.B."/>
            <person name="Gainer-Dewar J."/>
            <person name="Goldberg J."/>
            <person name="Griggs A."/>
            <person name="Gujja S."/>
            <person name="Hansen M."/>
            <person name="Howarth C."/>
            <person name="Imamovic A."/>
            <person name="Ireland A."/>
            <person name="Larimer J."/>
            <person name="McCowan C."/>
            <person name="Murphy C."/>
            <person name="Pearson M."/>
            <person name="Poon T.W."/>
            <person name="Priest M."/>
            <person name="Roberts A."/>
            <person name="Saif S."/>
            <person name="Shea T."/>
            <person name="Sisk P."/>
            <person name="Sykes S."/>
            <person name="Wortman J."/>
            <person name="Nusbaum C."/>
            <person name="Birren B."/>
        </authorList>
    </citation>
    <scope>NUCLEOTIDE SEQUENCE [LARGE SCALE GENOMIC DNA]</scope>
    <source>
        <strain evidence="12 13">ATCC 51939</strain>
    </source>
</reference>
<dbReference type="InterPro" id="IPR017871">
    <property type="entry name" value="ABC_transporter-like_CS"/>
</dbReference>
<evidence type="ECO:0000256" key="4">
    <source>
        <dbReference type="ARBA" id="ARBA00022475"/>
    </source>
</evidence>
<accession>S3K267</accession>
<dbReference type="AlphaFoldDB" id="S3K267"/>
<dbReference type="GO" id="GO:0043190">
    <property type="term" value="C:ATP-binding cassette (ABC) transporter complex"/>
    <property type="evidence" value="ECO:0007669"/>
    <property type="project" value="TreeGrafter"/>
</dbReference>
<dbReference type="Pfam" id="PF12558">
    <property type="entry name" value="DUF3744"/>
    <property type="match status" value="1"/>
</dbReference>
<evidence type="ECO:0000256" key="1">
    <source>
        <dbReference type="ARBA" id="ARBA00004202"/>
    </source>
</evidence>
<dbReference type="GO" id="GO:0005524">
    <property type="term" value="F:ATP binding"/>
    <property type="evidence" value="ECO:0007669"/>
    <property type="project" value="UniProtKB-KW"/>
</dbReference>
<dbReference type="InterPro" id="IPR022216">
    <property type="entry name" value="ABC_Co_transporter"/>
</dbReference>
<dbReference type="Pfam" id="PF00005">
    <property type="entry name" value="ABC_tran"/>
    <property type="match status" value="2"/>
</dbReference>
<dbReference type="Gene3D" id="3.40.50.300">
    <property type="entry name" value="P-loop containing nucleotide triphosphate hydrolases"/>
    <property type="match status" value="2"/>
</dbReference>
<dbReference type="InterPro" id="IPR027417">
    <property type="entry name" value="P-loop_NTPase"/>
</dbReference>
<keyword evidence="8" id="KW-1278">Translocase</keyword>
<comment type="similarity">
    <text evidence="2">Belongs to the ABC transporter superfamily.</text>
</comment>
<dbReference type="CDD" id="cd03225">
    <property type="entry name" value="ABC_cobalt_CbiO_domain1"/>
    <property type="match status" value="2"/>
</dbReference>
<dbReference type="eggNOG" id="COG1122">
    <property type="taxonomic scope" value="Bacteria"/>
</dbReference>
<dbReference type="GO" id="GO:0016887">
    <property type="term" value="F:ATP hydrolysis activity"/>
    <property type="evidence" value="ECO:0007669"/>
    <property type="project" value="InterPro"/>
</dbReference>
<dbReference type="HOGENOM" id="CLU_000604_86_7_12"/>
<dbReference type="PANTHER" id="PTHR43553:SF26">
    <property type="entry name" value="ABC TRANSPORTER ATP-BINDING PROTEIN BC_2655-RELATED"/>
    <property type="match status" value="1"/>
</dbReference>
<dbReference type="SUPFAM" id="SSF52540">
    <property type="entry name" value="P-loop containing nucleoside triphosphate hydrolases"/>
    <property type="match status" value="2"/>
</dbReference>
<evidence type="ECO:0000256" key="3">
    <source>
        <dbReference type="ARBA" id="ARBA00022448"/>
    </source>
</evidence>
<evidence type="ECO:0000256" key="10">
    <source>
        <dbReference type="ARBA" id="ARBA00025157"/>
    </source>
</evidence>
<protein>
    <recommendedName>
        <fullName evidence="11">ABC transporter domain-containing protein</fullName>
    </recommendedName>
</protein>
<feature type="domain" description="ABC transporter" evidence="11">
    <location>
        <begin position="303"/>
        <end position="537"/>
    </location>
</feature>
<evidence type="ECO:0000256" key="2">
    <source>
        <dbReference type="ARBA" id="ARBA00005417"/>
    </source>
</evidence>
<evidence type="ECO:0000256" key="6">
    <source>
        <dbReference type="ARBA" id="ARBA00022741"/>
    </source>
</evidence>
<evidence type="ECO:0000256" key="8">
    <source>
        <dbReference type="ARBA" id="ARBA00022967"/>
    </source>
</evidence>
<keyword evidence="5" id="KW-0677">Repeat</keyword>
<dbReference type="NCBIfam" id="NF010167">
    <property type="entry name" value="PRK13648.1"/>
    <property type="match status" value="2"/>
</dbReference>
<dbReference type="EMBL" id="ATFF01000006">
    <property type="protein sequence ID" value="EPF31600.1"/>
    <property type="molecule type" value="Genomic_DNA"/>
</dbReference>
<evidence type="ECO:0000313" key="13">
    <source>
        <dbReference type="Proteomes" id="UP000014541"/>
    </source>
</evidence>
<dbReference type="FunFam" id="3.40.50.300:FF:001422">
    <property type="entry name" value="Cobalt ABC transporter ATP-binding protein"/>
    <property type="match status" value="1"/>
</dbReference>
<proteinExistence type="inferred from homology"/>
<evidence type="ECO:0000259" key="11">
    <source>
        <dbReference type="PROSITE" id="PS50893"/>
    </source>
</evidence>
<sequence>MEKKPVIEFRNFSFQYFAQAKPTLTDINLTIYEGEKVLIVGASGSGKSTLGSCINGLIPFSYKGKIDGSLKVCGEETSSLDVFKLSKKVGTVLQDSDGQFIGLSVGEDIAFALENECVGQDEMRPLVKQTAALVGMDSFLTSSPYELSGGQKQRVSFAGVMVNDVSVLLFDEPLANLDPKTGQTAIELIDDIHQKYRKTVIIIEHRIEDVLHRPVDRVIVVNDGKIAADMSADALMASGVLPTFGIREPLYVTALRCAGIPVTEKLHAGRIETLDVKAVRKALIDWDKSLPEKKPQARGKEVLTAQDVGFAYTPRSAKVLEHINFSVYEGEMLSLVGTNGAGKSTLAKLITGIVRESEGRFLFNGQDMADMTIRERSRHIGFVMQNPNQMLCKPMIYDEVALGLRLNGVPENEIKDRVNHACSICGIAPFISWPVSALSFGQKKRVTIASVLAMQPRIIILDEPTAGQDYRHYCEIMEFLVSLNKSGVTIILITHDMHLMLEYTARSLVLHAGNLLSDSDSVHALTDTAIAEKASLKVTSLYTLAEKAGSDDSHRFVQNFIDYEREVLREGKTV</sequence>
<keyword evidence="13" id="KW-1185">Reference proteome</keyword>
<dbReference type="InterPro" id="IPR015856">
    <property type="entry name" value="ABC_transpr_CbiO/EcfA_su"/>
</dbReference>
<name>S3K267_TREMA</name>
<evidence type="ECO:0000256" key="9">
    <source>
        <dbReference type="ARBA" id="ARBA00023136"/>
    </source>
</evidence>
<dbReference type="PROSITE" id="PS00211">
    <property type="entry name" value="ABC_TRANSPORTER_1"/>
    <property type="match status" value="2"/>
</dbReference>
<keyword evidence="9" id="KW-0472">Membrane</keyword>
<dbReference type="STRING" id="1125699.HMPREF9194_01951"/>
<keyword evidence="6" id="KW-0547">Nucleotide-binding</keyword>
<dbReference type="PATRIC" id="fig|1125699.3.peg.1972"/>
<dbReference type="InterPro" id="IPR003439">
    <property type="entry name" value="ABC_transporter-like_ATP-bd"/>
</dbReference>
<keyword evidence="7" id="KW-0067">ATP-binding</keyword>
<dbReference type="Proteomes" id="UP000014541">
    <property type="component" value="Unassembled WGS sequence"/>
</dbReference>
<keyword evidence="3" id="KW-0813">Transport</keyword>
<comment type="function">
    <text evidence="10">Probably part of an ABC transporter complex. Responsible for energy coupling to the transport system.</text>
</comment>
<dbReference type="InterPro" id="IPR050095">
    <property type="entry name" value="ECF_ABC_transporter_ATP-bd"/>
</dbReference>
<organism evidence="12 13">
    <name type="scientific">Treponema maltophilum ATCC 51939</name>
    <dbReference type="NCBI Taxonomy" id="1125699"/>
    <lineage>
        <taxon>Bacteria</taxon>
        <taxon>Pseudomonadati</taxon>
        <taxon>Spirochaetota</taxon>
        <taxon>Spirochaetia</taxon>
        <taxon>Spirochaetales</taxon>
        <taxon>Treponemataceae</taxon>
        <taxon>Treponema</taxon>
    </lineage>
</organism>
<dbReference type="OrthoDB" id="9805565at2"/>
<comment type="caution">
    <text evidence="12">The sequence shown here is derived from an EMBL/GenBank/DDBJ whole genome shotgun (WGS) entry which is preliminary data.</text>
</comment>
<dbReference type="SMART" id="SM00382">
    <property type="entry name" value="AAA"/>
    <property type="match status" value="2"/>
</dbReference>
<evidence type="ECO:0000256" key="5">
    <source>
        <dbReference type="ARBA" id="ARBA00022737"/>
    </source>
</evidence>
<evidence type="ECO:0000256" key="7">
    <source>
        <dbReference type="ARBA" id="ARBA00022840"/>
    </source>
</evidence>
<feature type="domain" description="ABC transporter" evidence="11">
    <location>
        <begin position="7"/>
        <end position="248"/>
    </location>
</feature>
<dbReference type="InterPro" id="IPR003593">
    <property type="entry name" value="AAA+_ATPase"/>
</dbReference>
<gene>
    <name evidence="12" type="ORF">HMPREF9194_01951</name>
</gene>
<dbReference type="RefSeq" id="WP_016526209.1">
    <property type="nucleotide sequence ID" value="NZ_KE332518.1"/>
</dbReference>
<comment type="subcellular location">
    <subcellularLocation>
        <location evidence="1">Cell membrane</location>
        <topology evidence="1">Peripheral membrane protein</topology>
    </subcellularLocation>
</comment>
<evidence type="ECO:0000313" key="12">
    <source>
        <dbReference type="EMBL" id="EPF31600.1"/>
    </source>
</evidence>